<sequence>MGKNHNFLGNLPVTLLIVFAFQSVYVQSNDASEDPSSTYLNISGSSTSLINSFEIKFGLSPENTTDGKNAKSGNGTLVAYYPAYNAEAKPVSDIKFELYDELVFFVATTNSNFTIGTGNVASWDALAKEFTSKSKAAGVRPIYSLGGWTGSRYLSLLVATHENRTRYAESVVDFAKKYGFEGFNLDWEYPSIQGIGCNTVDDSDAFNQQLFMKEVKKLWPQGSLSACVSIAGIRQFDYTPLPAANLTTFAQVLDKVHIMAYDVYGSFTKTTGPNAPLYGHCAEPGNQLSVQSGIDMALRQGFSPNQILLGIPAYAKTWTLASPKLTPKVVGNHTTYHYQNFTVIPPGGKFDDKPGKDICGQTTGWGGTWLVSELVENGILSEDQSSGGKGFTRYYDECSGEPFLVSNTTLISYDDINSTITKVEYAKSKNVSGIFFFDLLGPADDTVAAARNALLH</sequence>
<dbReference type="InterPro" id="IPR017853">
    <property type="entry name" value="GH"/>
</dbReference>
<accession>A0A9Q3DA53</accession>
<organism evidence="3 4">
    <name type="scientific">Austropuccinia psidii MF-1</name>
    <dbReference type="NCBI Taxonomy" id="1389203"/>
    <lineage>
        <taxon>Eukaryota</taxon>
        <taxon>Fungi</taxon>
        <taxon>Dikarya</taxon>
        <taxon>Basidiomycota</taxon>
        <taxon>Pucciniomycotina</taxon>
        <taxon>Pucciniomycetes</taxon>
        <taxon>Pucciniales</taxon>
        <taxon>Sphaerophragmiaceae</taxon>
        <taxon>Austropuccinia</taxon>
    </lineage>
</organism>
<dbReference type="GO" id="GO:0005975">
    <property type="term" value="P:carbohydrate metabolic process"/>
    <property type="evidence" value="ECO:0007669"/>
    <property type="project" value="InterPro"/>
</dbReference>
<gene>
    <name evidence="3" type="ORF">O181_036798</name>
</gene>
<dbReference type="GO" id="GO:0008061">
    <property type="term" value="F:chitin binding"/>
    <property type="evidence" value="ECO:0007669"/>
    <property type="project" value="InterPro"/>
</dbReference>
<dbReference type="EMBL" id="AVOT02013987">
    <property type="protein sequence ID" value="MBW0497083.1"/>
    <property type="molecule type" value="Genomic_DNA"/>
</dbReference>
<dbReference type="Gene3D" id="3.20.20.80">
    <property type="entry name" value="Glycosidases"/>
    <property type="match status" value="1"/>
</dbReference>
<name>A0A9Q3DA53_9BASI</name>
<evidence type="ECO:0000313" key="3">
    <source>
        <dbReference type="EMBL" id="MBW0497083.1"/>
    </source>
</evidence>
<dbReference type="Pfam" id="PF00704">
    <property type="entry name" value="Glyco_hydro_18"/>
    <property type="match status" value="1"/>
</dbReference>
<dbReference type="FunFam" id="3.10.50.10:FF:000011">
    <property type="entry name" value="Uncharacterized protein"/>
    <property type="match status" value="1"/>
</dbReference>
<dbReference type="InterPro" id="IPR001223">
    <property type="entry name" value="Glyco_hydro18_cat"/>
</dbReference>
<dbReference type="AlphaFoldDB" id="A0A9Q3DA53"/>
<evidence type="ECO:0000259" key="2">
    <source>
        <dbReference type="PROSITE" id="PS51910"/>
    </source>
</evidence>
<protein>
    <recommendedName>
        <fullName evidence="2">GH18 domain-containing protein</fullName>
    </recommendedName>
</protein>
<feature type="chain" id="PRO_5040278662" description="GH18 domain-containing protein" evidence="1">
    <location>
        <begin position="29"/>
        <end position="456"/>
    </location>
</feature>
<comment type="caution">
    <text evidence="3">The sequence shown here is derived from an EMBL/GenBank/DDBJ whole genome shotgun (WGS) entry which is preliminary data.</text>
</comment>
<proteinExistence type="predicted"/>
<reference evidence="3" key="1">
    <citation type="submission" date="2021-03" db="EMBL/GenBank/DDBJ databases">
        <title>Draft genome sequence of rust myrtle Austropuccinia psidii MF-1, a brazilian biotype.</title>
        <authorList>
            <person name="Quecine M.C."/>
            <person name="Pachon D.M.R."/>
            <person name="Bonatelli M.L."/>
            <person name="Correr F.H."/>
            <person name="Franceschini L.M."/>
            <person name="Leite T.F."/>
            <person name="Margarido G.R.A."/>
            <person name="Almeida C.A."/>
            <person name="Ferrarezi J.A."/>
            <person name="Labate C.A."/>
        </authorList>
    </citation>
    <scope>NUCLEOTIDE SEQUENCE</scope>
    <source>
        <strain evidence="3">MF-1</strain>
    </source>
</reference>
<dbReference type="GO" id="GO:0005576">
    <property type="term" value="C:extracellular region"/>
    <property type="evidence" value="ECO:0007669"/>
    <property type="project" value="TreeGrafter"/>
</dbReference>
<feature type="signal peptide" evidence="1">
    <location>
        <begin position="1"/>
        <end position="28"/>
    </location>
</feature>
<dbReference type="Gene3D" id="3.10.50.10">
    <property type="match status" value="1"/>
</dbReference>
<dbReference type="InterPro" id="IPR011583">
    <property type="entry name" value="Chitinase_II/V-like_cat"/>
</dbReference>
<dbReference type="Proteomes" id="UP000765509">
    <property type="component" value="Unassembled WGS sequence"/>
</dbReference>
<dbReference type="GO" id="GO:0006032">
    <property type="term" value="P:chitin catabolic process"/>
    <property type="evidence" value="ECO:0007669"/>
    <property type="project" value="TreeGrafter"/>
</dbReference>
<dbReference type="PROSITE" id="PS51910">
    <property type="entry name" value="GH18_2"/>
    <property type="match status" value="1"/>
</dbReference>
<dbReference type="GO" id="GO:0004568">
    <property type="term" value="F:chitinase activity"/>
    <property type="evidence" value="ECO:0007669"/>
    <property type="project" value="TreeGrafter"/>
</dbReference>
<dbReference type="SMART" id="SM00636">
    <property type="entry name" value="Glyco_18"/>
    <property type="match status" value="1"/>
</dbReference>
<dbReference type="PANTHER" id="PTHR11177">
    <property type="entry name" value="CHITINASE"/>
    <property type="match status" value="1"/>
</dbReference>
<dbReference type="InterPro" id="IPR050314">
    <property type="entry name" value="Glycosyl_Hydrlase_18"/>
</dbReference>
<dbReference type="OrthoDB" id="73875at2759"/>
<dbReference type="PANTHER" id="PTHR11177:SF317">
    <property type="entry name" value="CHITINASE 12-RELATED"/>
    <property type="match status" value="1"/>
</dbReference>
<dbReference type="InterPro" id="IPR029070">
    <property type="entry name" value="Chitinase_insertion_sf"/>
</dbReference>
<keyword evidence="4" id="KW-1185">Reference proteome</keyword>
<keyword evidence="1" id="KW-0732">Signal</keyword>
<evidence type="ECO:0000313" key="4">
    <source>
        <dbReference type="Proteomes" id="UP000765509"/>
    </source>
</evidence>
<feature type="domain" description="GH18" evidence="2">
    <location>
        <begin position="75"/>
        <end position="456"/>
    </location>
</feature>
<dbReference type="SUPFAM" id="SSF51445">
    <property type="entry name" value="(Trans)glycosidases"/>
    <property type="match status" value="1"/>
</dbReference>
<evidence type="ECO:0000256" key="1">
    <source>
        <dbReference type="SAM" id="SignalP"/>
    </source>
</evidence>